<dbReference type="SUPFAM" id="SSF49373">
    <property type="entry name" value="Invasin/intimin cell-adhesion fragments"/>
    <property type="match status" value="4"/>
</dbReference>
<accession>A0A9D1D9E7</accession>
<dbReference type="InterPro" id="IPR008964">
    <property type="entry name" value="Invasin/intimin_cell_adhesion"/>
</dbReference>
<feature type="signal peptide" evidence="2">
    <location>
        <begin position="1"/>
        <end position="26"/>
    </location>
</feature>
<feature type="domain" description="BIG2" evidence="3">
    <location>
        <begin position="2649"/>
        <end position="2727"/>
    </location>
</feature>
<feature type="compositionally biased region" description="Polar residues" evidence="1">
    <location>
        <begin position="53"/>
        <end position="62"/>
    </location>
</feature>
<sequence>MVKRRIAFAMAWVVMLTSIPWSGASANAQEYEDAQIIQEEILDEDVAVLEEQPVQTESSGTVSGENSGEEEIISQDNEEIVIESIVETADPSLDEGAEETANGEAAVPQTESEIALLTEEEGTEGQKEVTSLEWLSLPEKQTAVVSFDSDYYMDAQARVTYADGSSEDLYMYTMGIGGQSLCPLLYLRQEDGSAAAEGIDFYSADAGQTYFFGTNAGGKNYVSEQEIRILSPAECADGNVLTEGQPASFANTGETRAVSFTPKETAEYVFTVTGTSMVSRWDSEAEGFVSGALNGEGAFRVSLVAGTETWIVWKPQEGTETVSISVKKTSAEITGIAFSDLPASVSTFEFLDTVKGAVSVSYREGEQTWTEQIQNWQGGWSDYDILIGATESGDEIWIELQDSAGNPVNFLTSHYIGSYTLKAYPEAEPESEVHQEASILLEGIPETAVTVTEGAQTAPISVAQDTAAYYVFTPATTEEYLFEFQYTSDIGGVYPHLFCVDEEIFTDMGSIWSGQRIRLETGKSYLLRAEVSMEDVADLVVSFKLAATISDIFIQEFPEPVSAFELHDMAPNINVSVTYEKGGEMWTESVQNWQGGWNGYDILIGSMETGDRICLELWDSAGNQVNLSGTSYYPYSGNYILKAYLEIHPDNTATREIILLEGLPEGTIEVTEGAQTAPISVAQDTAAYYVFTPATTEEYIFEYQYLSDTGSVTPHLFCVDEEIFMDMGYIWSGQRISLEAGKSYLLRMEASMADVADLTVSFALPLRVTAVELSVQKEYSLMEMLRDDYDLSATVFYSDGSTEEIYWWQDNTESTEAGEVNIYTCWLSSGEYLTLRLFDREGGQVSIPRRYSEDAVPIGEFTLTASVDDETTLYETQLTISGAPEGTPEIALGQEISCESGAAHGGGVWFWIVPEQPGQYLLKKTGFYGDAYLLQIGETGARRIDESWGEEINFFLNAEAGARYALFLSMEEEEPYGNVSLQEPKRFLSMEADIPDTFEAFSVESELSELPVTVRYQDESSEIVSGWTTDWEEELGCNSMHAETSQGQRLLMYLTDADDNPADLPDYGYNIPVGPYSLHLLLQESGDAGELSKEIQIQLPQAEEIVPEQDYYVEITSDIPIAKSYRFRFTPDVETAGRMRIVDELHTNHLETSTEVYRFDSAAGRLIEMDAYSAAYFQVGVTYYIVGEIYNLDPATQKFSIRLEKSQSPESSTLTGMRLASPPDQTKYVEKIESVSGDGASALLTFEGGAEREVSFGDYYGDDYEYYLNEAIYKKEAGEAPTEEDRVDWWEDDPISEPGTYMLVAYAEGEDGSISFWTETPITVRSLQEASQDHRFDEEGETWIEGEGYQLYFVGFIPEADGRYEFEAGTALDLQIYQMDGLRVDILDQNDYSFSAELKGGQEYVIAVEPWRSGGFALRVGSRVEPVEILARLVAGRLVAGLDSFNPEDFLIDLRYSDESASVLRGDETDARGYRFRYEITDSEGKRVSDFSEAGLYYVKAAVYRTFSAISSEVVSEPVPVNLEKIETSGLETLEEETPYTVTLSGDRQFYAFTPAQDGCYEIVSEDPLDAGFYKETEMGMEQAGHSLKQGEAYILVLSGVSGSQEIVISSGRTLALGNPVQARAGETFFFAPEKDGRYTVSAGDASGGSSLLTLQLEKGGLGSAQGNGSAAVTASFSQGQTYSVSVSGESGTAYELSVTETPTVTGIEAEAKSTEEYVSNFYEFIDPAFLFDVTVSYSDGSIQNVSVGGRDFYGNLLEMEVIGTDNGYLELEYRQTVRFSIGGFRSGEEEIIFGGKPQMEELVENIAFDATFGEKGMDFYKIITETDGDYYVSVEGLGDHYHLYEAYAFFSGSEITEGDYLHGQAGRTIYLALRADQEMIGTDYRITVLPKKNITKMELQSPADPFFPEAESPGEEMKALVTYSDGTTSEISFGDANDGHGNKVSGHYARLNSSTVRIYLSCGDLRVFCDVAAQQAEDLPEITEGQELQVELAADRRSSLVYRFVPEEAGRYRANLSFPQEGTEGEAVLRFYDPETHRTINETESLTAGKTYLAILNIWSPIEQTTEFSLCRLGREQCGDGKHSLVLMERTEATCVDPGEEKYKCEFCDYTETKIIEAKGHSYGEEQRQEPTETEYGKVYQICQACGDEQILQSLIPKAEEKKIQEAKAILSSESVDQDQAVEAVTSIDGQALIDSGNLQILAELEEILTTPKEGAVPVAGETKISAEDGITESKVAVQGAAVTVAAALLDGTVAKEDGKTYSAEVAVTGAQTGTDPDTGKQYYEVQIDLYLLEDGQRLGEIPVQPAVPLTITIPVPEIYQNAEFELYHLIGEGAVKIGYTRSETDQTITFATPSLSPFQFRNMICISHNWGDVEEKIPATCTSAGKGVRICKVCQAEEEVEIQPQGHKWGEWEETKASTCTEEGVKSRKCQIQGCGETESEKFPKKNHEYSGEVTAAASCERDGVKTYTCKYCRDSYTEKIQALGHSWGTWKETKKPTCTADGTDSRSCQRAGCGKTESRSRGKTGHTWQNYMTVDTAASCTREGSKSVHCAVCSVSDPSTAERIPQLSHSWDGGSVTAQPTCVKNGTRTYTCRTCGAKRTETVSVTGQHRYGVYRTTKEPTVTSEGTETRSCSVCGKQESRKIAKLTPTIKLTAKKITLKVKQSTTKIKVSGLAKGDSVASWTSSNSRIVKVAKKSGKIVAQNRTGRAVLTVTLKSGLKAKVNVTVQKQTVKTTKISGIPKKITLAKGRKQTLKPILSPITSQEKITYTSSNKKIVTVSSKGVLTAKAAGKAKITVKSGRKKVSVVITVPKTRTKAIKGVPSALTLRKGRTYTLKARRSPSGSDEKLTYSTSNKRIVTVSSKGVLTAKAAGKAKITVKSGSKKVTVTVTVSRTKTKAIKGVPSALTLRKGKTYTLKARRSPSGSDEKLTYTSSNKKIATVNSGGKIKAVRKGKVRITVTSGKVKKTCVVTVK</sequence>
<evidence type="ECO:0000259" key="3">
    <source>
        <dbReference type="SMART" id="SM00635"/>
    </source>
</evidence>
<evidence type="ECO:0000256" key="1">
    <source>
        <dbReference type="SAM" id="MobiDB-lite"/>
    </source>
</evidence>
<evidence type="ECO:0000313" key="5">
    <source>
        <dbReference type="Proteomes" id="UP000886757"/>
    </source>
</evidence>
<feature type="chain" id="PRO_5039460416" evidence="2">
    <location>
        <begin position="27"/>
        <end position="2975"/>
    </location>
</feature>
<feature type="region of interest" description="Disordered" evidence="1">
    <location>
        <begin position="52"/>
        <end position="72"/>
    </location>
</feature>
<evidence type="ECO:0000313" key="4">
    <source>
        <dbReference type="EMBL" id="HIR13949.1"/>
    </source>
</evidence>
<dbReference type="Pfam" id="PF02368">
    <property type="entry name" value="Big_2"/>
    <property type="match status" value="3"/>
</dbReference>
<dbReference type="Gene3D" id="2.60.40.1080">
    <property type="match status" value="4"/>
</dbReference>
<dbReference type="EMBL" id="DVGK01000096">
    <property type="protein sequence ID" value="HIR13949.1"/>
    <property type="molecule type" value="Genomic_DNA"/>
</dbReference>
<keyword evidence="2" id="KW-0732">Signal</keyword>
<evidence type="ECO:0000256" key="2">
    <source>
        <dbReference type="SAM" id="SignalP"/>
    </source>
</evidence>
<feature type="domain" description="BIG2" evidence="3">
    <location>
        <begin position="2897"/>
        <end position="2973"/>
    </location>
</feature>
<organism evidence="4 5">
    <name type="scientific">Candidatus Choladousia intestinavium</name>
    <dbReference type="NCBI Taxonomy" id="2840727"/>
    <lineage>
        <taxon>Bacteria</taxon>
        <taxon>Bacillati</taxon>
        <taxon>Bacillota</taxon>
        <taxon>Clostridia</taxon>
        <taxon>Lachnospirales</taxon>
        <taxon>Lachnospiraceae</taxon>
        <taxon>Lachnospiraceae incertae sedis</taxon>
        <taxon>Candidatus Choladousia</taxon>
    </lineage>
</organism>
<feature type="domain" description="BIG2" evidence="3">
    <location>
        <begin position="2816"/>
        <end position="2892"/>
    </location>
</feature>
<dbReference type="SMART" id="SM00635">
    <property type="entry name" value="BID_2"/>
    <property type="match status" value="4"/>
</dbReference>
<reference evidence="4" key="1">
    <citation type="submission" date="2020-10" db="EMBL/GenBank/DDBJ databases">
        <authorList>
            <person name="Gilroy R."/>
        </authorList>
    </citation>
    <scope>NUCLEOTIDE SEQUENCE</scope>
    <source>
        <strain evidence="4">ChiSjej4B22-8148</strain>
    </source>
</reference>
<name>A0A9D1D9E7_9FIRM</name>
<dbReference type="InterPro" id="IPR003343">
    <property type="entry name" value="Big_2"/>
</dbReference>
<proteinExistence type="predicted"/>
<dbReference type="Proteomes" id="UP000886757">
    <property type="component" value="Unassembled WGS sequence"/>
</dbReference>
<reference evidence="4" key="2">
    <citation type="journal article" date="2021" name="PeerJ">
        <title>Extensive microbial diversity within the chicken gut microbiome revealed by metagenomics and culture.</title>
        <authorList>
            <person name="Gilroy R."/>
            <person name="Ravi A."/>
            <person name="Getino M."/>
            <person name="Pursley I."/>
            <person name="Horton D.L."/>
            <person name="Alikhan N.F."/>
            <person name="Baker D."/>
            <person name="Gharbi K."/>
            <person name="Hall N."/>
            <person name="Watson M."/>
            <person name="Adriaenssens E.M."/>
            <person name="Foster-Nyarko E."/>
            <person name="Jarju S."/>
            <person name="Secka A."/>
            <person name="Antonio M."/>
            <person name="Oren A."/>
            <person name="Chaudhuri R.R."/>
            <person name="La Ragione R."/>
            <person name="Hildebrand F."/>
            <person name="Pallen M.J."/>
        </authorList>
    </citation>
    <scope>NUCLEOTIDE SEQUENCE</scope>
    <source>
        <strain evidence="4">ChiSjej4B22-8148</strain>
    </source>
</reference>
<protein>
    <submittedName>
        <fullName evidence="4">Ig-like domain-containing protein</fullName>
    </submittedName>
</protein>
<feature type="domain" description="BIG2" evidence="3">
    <location>
        <begin position="2735"/>
        <end position="2811"/>
    </location>
</feature>
<comment type="caution">
    <text evidence="4">The sequence shown here is derived from an EMBL/GenBank/DDBJ whole genome shotgun (WGS) entry which is preliminary data.</text>
</comment>
<gene>
    <name evidence="4" type="ORF">IAB31_08515</name>
</gene>